<dbReference type="Pfam" id="PF12697">
    <property type="entry name" value="Abhydrolase_6"/>
    <property type="match status" value="1"/>
</dbReference>
<organism evidence="2 3">
    <name type="scientific">Stereocaulon virgatum</name>
    <dbReference type="NCBI Taxonomy" id="373712"/>
    <lineage>
        <taxon>Eukaryota</taxon>
        <taxon>Fungi</taxon>
        <taxon>Dikarya</taxon>
        <taxon>Ascomycota</taxon>
        <taxon>Pezizomycotina</taxon>
        <taxon>Lecanoromycetes</taxon>
        <taxon>OSLEUM clade</taxon>
        <taxon>Lecanoromycetidae</taxon>
        <taxon>Lecanorales</taxon>
        <taxon>Lecanorineae</taxon>
        <taxon>Stereocaulaceae</taxon>
        <taxon>Stereocaulon</taxon>
    </lineage>
</organism>
<feature type="domain" description="AB hydrolase-1" evidence="1">
    <location>
        <begin position="54"/>
        <end position="354"/>
    </location>
</feature>
<gene>
    <name evidence="2" type="ORF">N7G274_001743</name>
</gene>
<sequence length="403" mass="45571">MSENLWHVIEYIIPGSHIRGYRRGVRHDQTDHVRLSIKQYIPKARKPNHGDPTLIIAHGIGSGKENHEPLLDDILGYGIPVRTAWAIDAAHLGQSYLLNEVIIGDEPHWLDPARDIIQMINHFQKDMPPPIYGIGQSWGCVNVLMISHFHPRLLAGMVLMEAPFENAPWDQVPSMYHRMALSARRRNSWPSREAARKYMLRSPYYSAFDPRALDRVIKHDLRDMPTPEHPQRVILTAPKAQEVYSLGRPDPPLPGHDAAPDYKSRPGYTVIVPGIYRGENKHIRRVLPDIKIPVLYLFGTRSHSIGASKWPNQIHLTGIGDEGGGGSITGQVKTAYVEGAGHALPMEKPAKCAELITSWLRPELEKWKEEDKRVKEGPSFEYTAELSPGWLQRIPVPKVLSKL</sequence>
<dbReference type="PANTHER" id="PTHR43798:SF5">
    <property type="entry name" value="MONOACYLGLYCEROL LIPASE ABHD6"/>
    <property type="match status" value="1"/>
</dbReference>
<evidence type="ECO:0000313" key="3">
    <source>
        <dbReference type="Proteomes" id="UP001590950"/>
    </source>
</evidence>
<protein>
    <recommendedName>
        <fullName evidence="1">AB hydrolase-1 domain-containing protein</fullName>
    </recommendedName>
</protein>
<dbReference type="SUPFAM" id="SSF53474">
    <property type="entry name" value="alpha/beta-Hydrolases"/>
    <property type="match status" value="1"/>
</dbReference>
<evidence type="ECO:0000259" key="1">
    <source>
        <dbReference type="Pfam" id="PF12697"/>
    </source>
</evidence>
<evidence type="ECO:0000313" key="2">
    <source>
        <dbReference type="EMBL" id="KAL2046296.1"/>
    </source>
</evidence>
<dbReference type="InterPro" id="IPR000073">
    <property type="entry name" value="AB_hydrolase_1"/>
</dbReference>
<dbReference type="Gene3D" id="3.40.50.1820">
    <property type="entry name" value="alpha/beta hydrolase"/>
    <property type="match status" value="1"/>
</dbReference>
<dbReference type="Proteomes" id="UP001590950">
    <property type="component" value="Unassembled WGS sequence"/>
</dbReference>
<dbReference type="InterPro" id="IPR050266">
    <property type="entry name" value="AB_hydrolase_sf"/>
</dbReference>
<keyword evidence="3" id="KW-1185">Reference proteome</keyword>
<name>A0ABR4AN99_9LECA</name>
<dbReference type="PANTHER" id="PTHR43798">
    <property type="entry name" value="MONOACYLGLYCEROL LIPASE"/>
    <property type="match status" value="1"/>
</dbReference>
<proteinExistence type="predicted"/>
<dbReference type="InterPro" id="IPR029058">
    <property type="entry name" value="AB_hydrolase_fold"/>
</dbReference>
<reference evidence="2 3" key="1">
    <citation type="submission" date="2024-09" db="EMBL/GenBank/DDBJ databases">
        <title>Rethinking Asexuality: The Enigmatic Case of Functional Sexual Genes in Lepraria (Stereocaulaceae).</title>
        <authorList>
            <person name="Doellman M."/>
            <person name="Sun Y."/>
            <person name="Barcenas-Pena A."/>
            <person name="Lumbsch H.T."/>
            <person name="Grewe F."/>
        </authorList>
    </citation>
    <scope>NUCLEOTIDE SEQUENCE [LARGE SCALE GENOMIC DNA]</scope>
    <source>
        <strain evidence="2 3">Mercado 3170</strain>
    </source>
</reference>
<accession>A0ABR4AN99</accession>
<dbReference type="EMBL" id="JBEFKJ010000004">
    <property type="protein sequence ID" value="KAL2046296.1"/>
    <property type="molecule type" value="Genomic_DNA"/>
</dbReference>
<comment type="caution">
    <text evidence="2">The sequence shown here is derived from an EMBL/GenBank/DDBJ whole genome shotgun (WGS) entry which is preliminary data.</text>
</comment>